<keyword evidence="1" id="KW-1133">Transmembrane helix</keyword>
<comment type="caution">
    <text evidence="2">The sequence shown here is derived from an EMBL/GenBank/DDBJ whole genome shotgun (WGS) entry which is preliminary data.</text>
</comment>
<feature type="transmembrane region" description="Helical" evidence="1">
    <location>
        <begin position="20"/>
        <end position="41"/>
    </location>
</feature>
<keyword evidence="1" id="KW-0472">Membrane</keyword>
<dbReference type="AlphaFoldDB" id="A0A328ELI0"/>
<dbReference type="EMBL" id="QGLC01000020">
    <property type="protein sequence ID" value="RAL68886.1"/>
    <property type="molecule type" value="Genomic_DNA"/>
</dbReference>
<gene>
    <name evidence="2" type="ORF">C1G87_1511</name>
</gene>
<proteinExistence type="predicted"/>
<accession>A0A328ELI0</accession>
<evidence type="ECO:0000313" key="3">
    <source>
        <dbReference type="Proteomes" id="UP000249146"/>
    </source>
</evidence>
<name>A0A328ELI0_9CHLR</name>
<dbReference type="Proteomes" id="UP000249146">
    <property type="component" value="Unassembled WGS sequence"/>
</dbReference>
<reference evidence="2 3" key="1">
    <citation type="submission" date="2018-05" db="EMBL/GenBank/DDBJ databases">
        <title>Draft genome sequences of Dehalococcoides mccartyi strains RC and KS.</title>
        <authorList>
            <person name="Higgins S.A."/>
            <person name="Padilla-Crespo E."/>
            <person name="Loeffler F.E."/>
        </authorList>
    </citation>
    <scope>NUCLEOTIDE SEQUENCE [LARGE SCALE GENOMIC DNA]</scope>
    <source>
        <strain evidence="2 3">RC</strain>
    </source>
</reference>
<organism evidence="2 3">
    <name type="scientific">Dehalococcoides mccartyi</name>
    <dbReference type="NCBI Taxonomy" id="61435"/>
    <lineage>
        <taxon>Bacteria</taxon>
        <taxon>Bacillati</taxon>
        <taxon>Chloroflexota</taxon>
        <taxon>Dehalococcoidia</taxon>
        <taxon>Dehalococcoidales</taxon>
        <taxon>Dehalococcoidaceae</taxon>
        <taxon>Dehalococcoides</taxon>
    </lineage>
</organism>
<keyword evidence="1" id="KW-0812">Transmembrane</keyword>
<protein>
    <submittedName>
        <fullName evidence="2">Uncharacterized protein</fullName>
    </submittedName>
</protein>
<evidence type="ECO:0000313" key="2">
    <source>
        <dbReference type="EMBL" id="RAL68886.1"/>
    </source>
</evidence>
<sequence>MQVAGPSAYYPSQTTDLSGMFSAMMPMIMMVMMMAIIMPMMKGVTSKD</sequence>
<evidence type="ECO:0000256" key="1">
    <source>
        <dbReference type="SAM" id="Phobius"/>
    </source>
</evidence>